<evidence type="ECO:0000313" key="2">
    <source>
        <dbReference type="Proteomes" id="UP000225706"/>
    </source>
</evidence>
<comment type="caution">
    <text evidence="1">The sequence shown here is derived from an EMBL/GenBank/DDBJ whole genome shotgun (WGS) entry which is preliminary data.</text>
</comment>
<dbReference type="AlphaFoldDB" id="A0A2B4SES7"/>
<reference evidence="2" key="1">
    <citation type="journal article" date="2017" name="bioRxiv">
        <title>Comparative analysis of the genomes of Stylophora pistillata and Acropora digitifera provides evidence for extensive differences between species of corals.</title>
        <authorList>
            <person name="Voolstra C.R."/>
            <person name="Li Y."/>
            <person name="Liew Y.J."/>
            <person name="Baumgarten S."/>
            <person name="Zoccola D."/>
            <person name="Flot J.-F."/>
            <person name="Tambutte S."/>
            <person name="Allemand D."/>
            <person name="Aranda M."/>
        </authorList>
    </citation>
    <scope>NUCLEOTIDE SEQUENCE [LARGE SCALE GENOMIC DNA]</scope>
</reference>
<protein>
    <submittedName>
        <fullName evidence="1">Uncharacterized protein</fullName>
    </submittedName>
</protein>
<evidence type="ECO:0000313" key="1">
    <source>
        <dbReference type="EMBL" id="PFX27067.1"/>
    </source>
</evidence>
<dbReference type="Proteomes" id="UP000225706">
    <property type="component" value="Unassembled WGS sequence"/>
</dbReference>
<dbReference type="EMBL" id="LSMT01000112">
    <property type="protein sequence ID" value="PFX27067.1"/>
    <property type="molecule type" value="Genomic_DNA"/>
</dbReference>
<name>A0A2B4SES7_STYPI</name>
<keyword evidence="2" id="KW-1185">Reference proteome</keyword>
<dbReference type="Gene3D" id="3.30.200.20">
    <property type="entry name" value="Phosphorylase Kinase, domain 1"/>
    <property type="match status" value="1"/>
</dbReference>
<gene>
    <name evidence="1" type="ORF">AWC38_SpisGene8283</name>
</gene>
<sequence length="154" mass="17561">MKRRKEGKEKWEDFEARMGMNRSCAVSVTELLKAGKLVKPPATNITVLDLENFDVAEMNWVKSGSLTLDIEERRFAHGAFRDAFRATTIGEDAAQTAWVMKQYEEEAAKTINDNLGMSLEDHTRKQVQMTAVVRHLPKDLLKAYHLNLVVHLSM</sequence>
<proteinExistence type="predicted"/>
<organism evidence="1 2">
    <name type="scientific">Stylophora pistillata</name>
    <name type="common">Smooth cauliflower coral</name>
    <dbReference type="NCBI Taxonomy" id="50429"/>
    <lineage>
        <taxon>Eukaryota</taxon>
        <taxon>Metazoa</taxon>
        <taxon>Cnidaria</taxon>
        <taxon>Anthozoa</taxon>
        <taxon>Hexacorallia</taxon>
        <taxon>Scleractinia</taxon>
        <taxon>Astrocoeniina</taxon>
        <taxon>Pocilloporidae</taxon>
        <taxon>Stylophora</taxon>
    </lineage>
</organism>
<accession>A0A2B4SES7</accession>